<evidence type="ECO:0000313" key="2">
    <source>
        <dbReference type="EMBL" id="RPA60507.1"/>
    </source>
</evidence>
<feature type="domain" description="GmrSD restriction endonucleases N-terminal" evidence="1">
    <location>
        <begin position="16"/>
        <end position="217"/>
    </location>
</feature>
<organism evidence="2 3">
    <name type="scientific">Aerococcus agrisoli</name>
    <dbReference type="NCBI Taxonomy" id="2487350"/>
    <lineage>
        <taxon>Bacteria</taxon>
        <taxon>Bacillati</taxon>
        <taxon>Bacillota</taxon>
        <taxon>Bacilli</taxon>
        <taxon>Lactobacillales</taxon>
        <taxon>Aerococcaceae</taxon>
        <taxon>Aerococcus</taxon>
    </lineage>
</organism>
<dbReference type="AlphaFoldDB" id="A0A3N4GGH8"/>
<dbReference type="RefSeq" id="WP_123779999.1">
    <property type="nucleotide sequence ID" value="NZ_RKMG01000014.1"/>
</dbReference>
<reference evidence="2 3" key="1">
    <citation type="submission" date="2018-11" db="EMBL/GenBank/DDBJ databases">
        <title>Aerococcus sp. SJQ22, whole genome shotgun sequence.</title>
        <authorList>
            <person name="Sun L."/>
            <person name="Gao X."/>
            <person name="Chen W."/>
            <person name="Huang K."/>
        </authorList>
    </citation>
    <scope>NUCLEOTIDE SEQUENCE [LARGE SCALE GENOMIC DNA]</scope>
    <source>
        <strain evidence="2 3">SJQ22</strain>
    </source>
</reference>
<gene>
    <name evidence="2" type="ORF">EF384_05355</name>
</gene>
<sequence length="605" mass="71310">MVNKYRVETMMYSELQQNATVPTFQRKLVWSQKEKKSFIKTLSQGYPFGAILIYKYKDKTEFSIIDGLQRFTTIQDYVENPEKYIDFSEIVESMLSEFGEPSWPESTKEKNKRDYATVIEKFVKQSSHSDNSTSTLFELLEEQITGFSDNIQSITDYQKLEVYTHQIKDKVKNNLNVENLPIPTIIFTGAVEELATVFENLNRGGKKLSKYQVFAAQWSKHEIKLSDTPLNKRILEITIQRYETLIEDRKVEINNFSREDMEEEKTINVSELCYAFGYLILEKMSVFWDKDNEDQANQIGYSTLTMLFGIKNKDMTKLVTYFDRFENSEFIEKFVESALEIFREINDRFAKVFKVPGLENDKYYGGSTATNFQLLSFFGSLWGLKYENLQSGKLITKQKYKVNYKTVQQNMIKYFIYDTVIGRWSGTGDTRMDEITISGENYYLRDLERNQFEQALLNWHDEIVAKNSINFEPVSKMLYTVLSSYYDQYYKADKYDSEHVIARKYLNSIRNETNYPIPGGSIGNHMYLDKWNNRSKQEYSLYDATKPGYELKEDFLTYQIYPTKTEFGEIKLELERKNGDYSQIRTTITNRGRDLINDLIQKLYD</sequence>
<dbReference type="PANTHER" id="PTHR37292">
    <property type="entry name" value="VNG6097C"/>
    <property type="match status" value="1"/>
</dbReference>
<evidence type="ECO:0000259" key="1">
    <source>
        <dbReference type="Pfam" id="PF03235"/>
    </source>
</evidence>
<dbReference type="PANTHER" id="PTHR37292:SF2">
    <property type="entry name" value="DUF262 DOMAIN-CONTAINING PROTEIN"/>
    <property type="match status" value="1"/>
</dbReference>
<keyword evidence="3" id="KW-1185">Reference proteome</keyword>
<accession>A0A3N4GGH8</accession>
<protein>
    <submittedName>
        <fullName evidence="2">DUF262 domain-containing protein</fullName>
    </submittedName>
</protein>
<dbReference type="OrthoDB" id="9798761at2"/>
<dbReference type="InterPro" id="IPR004919">
    <property type="entry name" value="GmrSD_N"/>
</dbReference>
<proteinExistence type="predicted"/>
<dbReference type="Pfam" id="PF03235">
    <property type="entry name" value="GmrSD_N"/>
    <property type="match status" value="1"/>
</dbReference>
<comment type="caution">
    <text evidence="2">The sequence shown here is derived from an EMBL/GenBank/DDBJ whole genome shotgun (WGS) entry which is preliminary data.</text>
</comment>
<dbReference type="Proteomes" id="UP000273977">
    <property type="component" value="Unassembled WGS sequence"/>
</dbReference>
<name>A0A3N4GGH8_9LACT</name>
<evidence type="ECO:0000313" key="3">
    <source>
        <dbReference type="Proteomes" id="UP000273977"/>
    </source>
</evidence>
<dbReference type="EMBL" id="RKMG01000014">
    <property type="protein sequence ID" value="RPA60507.1"/>
    <property type="molecule type" value="Genomic_DNA"/>
</dbReference>